<reference evidence="11 12" key="1">
    <citation type="submission" date="2021-06" db="EMBL/GenBank/DDBJ databases">
        <title>Leclercia pneumoniae sp. nov.</title>
        <authorList>
            <person name="Hoenemann M."/>
            <person name="Viehweger A."/>
            <person name="Dietze N."/>
        </authorList>
    </citation>
    <scope>NUCLEOTIDE SEQUENCE [LARGE SCALE GENOMIC DNA]</scope>
    <source>
        <strain evidence="12">49125</strain>
    </source>
</reference>
<keyword evidence="6" id="KW-0812">Transmembrane</keyword>
<keyword evidence="7" id="KW-0653">Protein transport</keyword>
<evidence type="ECO:0000313" key="12">
    <source>
        <dbReference type="Proteomes" id="UP000683497"/>
    </source>
</evidence>
<comment type="similarity">
    <text evidence="2">Belongs to the GSP C family.</text>
</comment>
<dbReference type="EMBL" id="CP076838">
    <property type="protein sequence ID" value="QWW81752.1"/>
    <property type="molecule type" value="Genomic_DNA"/>
</dbReference>
<dbReference type="Proteomes" id="UP000683497">
    <property type="component" value="Chromosome"/>
</dbReference>
<keyword evidence="8" id="KW-1133">Transmembrane helix</keyword>
<dbReference type="SUPFAM" id="SSF50156">
    <property type="entry name" value="PDZ domain-like"/>
    <property type="match status" value="1"/>
</dbReference>
<organism evidence="11 12">
    <name type="scientific">Leclercia pneumoniae</name>
    <dbReference type="NCBI Taxonomy" id="2815358"/>
    <lineage>
        <taxon>Bacteria</taxon>
        <taxon>Pseudomonadati</taxon>
        <taxon>Pseudomonadota</taxon>
        <taxon>Gammaproteobacteria</taxon>
        <taxon>Enterobacterales</taxon>
        <taxon>Enterobacteriaceae</taxon>
        <taxon>Leclercia</taxon>
    </lineage>
</organism>
<evidence type="ECO:0000256" key="8">
    <source>
        <dbReference type="ARBA" id="ARBA00022989"/>
    </source>
</evidence>
<evidence type="ECO:0000256" key="4">
    <source>
        <dbReference type="ARBA" id="ARBA00022475"/>
    </source>
</evidence>
<dbReference type="InterPro" id="IPR001639">
    <property type="entry name" value="T2SS_protein-GspC"/>
</dbReference>
<gene>
    <name evidence="11" type="primary">gspC</name>
    <name evidence="11" type="ORF">KQ929_13780</name>
</gene>
<dbReference type="InterPro" id="IPR024961">
    <property type="entry name" value="T2SS_GspC_N"/>
</dbReference>
<keyword evidence="12" id="KW-1185">Reference proteome</keyword>
<evidence type="ECO:0000256" key="1">
    <source>
        <dbReference type="ARBA" id="ARBA00004533"/>
    </source>
</evidence>
<keyword evidence="3" id="KW-0813">Transport</keyword>
<dbReference type="InterPro" id="IPR036034">
    <property type="entry name" value="PDZ_sf"/>
</dbReference>
<sequence length="243" mass="27233">MFMVLLFSGHQGYVVLKNYKKASDNMSEAEQTPVSSPVQRSVFTLFQPAVQQRAEQAIVKQPLNVEVEGIISSDESWLSFAMVKTPSGVQSYREGESLVGVNDAWIEEINTDNIVVSYQGVEQKLALKRPDYFKGETGTKPLPRPATDAGLENIHLNDVLVLKPYIDHGQLEGYQIKPRNASSWFHDVGLQKGDVVVKINSVDMTKEEQAKNMLASWSKLREANVVVKRHAHLENIRVNVVNN</sequence>
<keyword evidence="9" id="KW-0472">Membrane</keyword>
<evidence type="ECO:0000259" key="10">
    <source>
        <dbReference type="Pfam" id="PF11356"/>
    </source>
</evidence>
<keyword evidence="5" id="KW-0997">Cell inner membrane</keyword>
<feature type="domain" description="Type II secretion system protein GspC N-terminal" evidence="10">
    <location>
        <begin position="32"/>
        <end position="127"/>
    </location>
</feature>
<evidence type="ECO:0000256" key="3">
    <source>
        <dbReference type="ARBA" id="ARBA00022448"/>
    </source>
</evidence>
<accession>A0ABX8JZS9</accession>
<evidence type="ECO:0000313" key="11">
    <source>
        <dbReference type="EMBL" id="QWW81752.1"/>
    </source>
</evidence>
<evidence type="ECO:0000256" key="2">
    <source>
        <dbReference type="ARBA" id="ARBA00007986"/>
    </source>
</evidence>
<keyword evidence="4" id="KW-1003">Cell membrane</keyword>
<evidence type="ECO:0000256" key="6">
    <source>
        <dbReference type="ARBA" id="ARBA00022692"/>
    </source>
</evidence>
<comment type="subcellular location">
    <subcellularLocation>
        <location evidence="1">Cell inner membrane</location>
    </subcellularLocation>
</comment>
<evidence type="ECO:0000256" key="7">
    <source>
        <dbReference type="ARBA" id="ARBA00022927"/>
    </source>
</evidence>
<dbReference type="NCBIfam" id="TIGR01713">
    <property type="entry name" value="typeII_sec_gspC"/>
    <property type="match status" value="1"/>
</dbReference>
<name>A0ABX8JZS9_9ENTR</name>
<dbReference type="Gene3D" id="2.30.42.10">
    <property type="match status" value="1"/>
</dbReference>
<protein>
    <submittedName>
        <fullName evidence="11">Type II secretion system protein GspC</fullName>
    </submittedName>
</protein>
<dbReference type="Pfam" id="PF11356">
    <property type="entry name" value="T2SSC"/>
    <property type="match status" value="1"/>
</dbReference>
<proteinExistence type="inferred from homology"/>
<evidence type="ECO:0000256" key="9">
    <source>
        <dbReference type="ARBA" id="ARBA00023136"/>
    </source>
</evidence>
<evidence type="ECO:0000256" key="5">
    <source>
        <dbReference type="ARBA" id="ARBA00022519"/>
    </source>
</evidence>
<dbReference type="Gene3D" id="2.30.30.830">
    <property type="match status" value="1"/>
</dbReference>